<feature type="compositionally biased region" description="Basic and acidic residues" evidence="1">
    <location>
        <begin position="248"/>
        <end position="257"/>
    </location>
</feature>
<evidence type="ECO:0000313" key="3">
    <source>
        <dbReference type="Proteomes" id="UP000809789"/>
    </source>
</evidence>
<evidence type="ECO:0000256" key="1">
    <source>
        <dbReference type="SAM" id="MobiDB-lite"/>
    </source>
</evidence>
<gene>
    <name evidence="2" type="ORF">KVT40_004036</name>
</gene>
<dbReference type="AlphaFoldDB" id="A0A8K0L9H6"/>
<keyword evidence="3" id="KW-1185">Reference proteome</keyword>
<accession>A0A8K0L9H6</accession>
<dbReference type="Proteomes" id="UP000809789">
    <property type="component" value="Unassembled WGS sequence"/>
</dbReference>
<sequence>MARTLPWKKAASSSTPNPTRTRRPPAVSGSSTPRRRRSPGRRDEDVNTTGVSTPERRARMRSGRSPSTSPPPGPPDQEPMREGYAADDIYMMVEDEFQSTAKLYTQHLHHAEYKRLQRLAREREAAAPARPPDLLGQFGIGTDGPTRKRSWRPKKDSDDEDNLAVRDPTLAGLLDSPRKQQVMLRRERGDSSSTPTSQRLAPRSPIATAQSHHDDILPARSGETKTRRTPPPAALEGSDTDDGDDLDSPVRKQEARLASRPPPASKRRGRA</sequence>
<feature type="compositionally biased region" description="Basic and acidic residues" evidence="1">
    <location>
        <begin position="211"/>
        <end position="226"/>
    </location>
</feature>
<name>A0A8K0L9H6_9PEZI</name>
<dbReference type="OrthoDB" id="5374569at2759"/>
<protein>
    <submittedName>
        <fullName evidence="2">Uncharacterized protein</fullName>
    </submittedName>
</protein>
<comment type="caution">
    <text evidence="2">The sequence shown here is derived from an EMBL/GenBank/DDBJ whole genome shotgun (WGS) entry which is preliminary data.</text>
</comment>
<reference evidence="2" key="1">
    <citation type="submission" date="2021-07" db="EMBL/GenBank/DDBJ databases">
        <title>Elsinoe batatas strain:CRI-CJ2 Genome sequencing and assembly.</title>
        <authorList>
            <person name="Huang L."/>
        </authorList>
    </citation>
    <scope>NUCLEOTIDE SEQUENCE</scope>
    <source>
        <strain evidence="2">CRI-CJ2</strain>
    </source>
</reference>
<feature type="region of interest" description="Disordered" evidence="1">
    <location>
        <begin position="1"/>
        <end position="87"/>
    </location>
</feature>
<organism evidence="2 3">
    <name type="scientific">Elsinoe batatas</name>
    <dbReference type="NCBI Taxonomy" id="2601811"/>
    <lineage>
        <taxon>Eukaryota</taxon>
        <taxon>Fungi</taxon>
        <taxon>Dikarya</taxon>
        <taxon>Ascomycota</taxon>
        <taxon>Pezizomycotina</taxon>
        <taxon>Dothideomycetes</taxon>
        <taxon>Dothideomycetidae</taxon>
        <taxon>Myriangiales</taxon>
        <taxon>Elsinoaceae</taxon>
        <taxon>Elsinoe</taxon>
    </lineage>
</organism>
<feature type="region of interest" description="Disordered" evidence="1">
    <location>
        <begin position="122"/>
        <end position="271"/>
    </location>
</feature>
<dbReference type="EMBL" id="JAESVG020000004">
    <property type="protein sequence ID" value="KAG8628163.1"/>
    <property type="molecule type" value="Genomic_DNA"/>
</dbReference>
<proteinExistence type="predicted"/>
<feature type="compositionally biased region" description="Low complexity" evidence="1">
    <location>
        <begin position="10"/>
        <end position="32"/>
    </location>
</feature>
<feature type="compositionally biased region" description="Acidic residues" evidence="1">
    <location>
        <begin position="238"/>
        <end position="247"/>
    </location>
</feature>
<feature type="compositionally biased region" description="Pro residues" evidence="1">
    <location>
        <begin position="68"/>
        <end position="77"/>
    </location>
</feature>
<evidence type="ECO:0000313" key="2">
    <source>
        <dbReference type="EMBL" id="KAG8628163.1"/>
    </source>
</evidence>